<dbReference type="PATRIC" id="fig|273677.3.peg.1206"/>
<sequence>MSDAKDAGQPGEVVQNEPAMSQNDADAGQKLDGIIVQTRADLAGQDGVDPENVLAQRLSDAGISLSDDEMAAAVARLDG</sequence>
<accession>A0A031FX98</accession>
<keyword evidence="2" id="KW-0238">DNA-binding</keyword>
<evidence type="ECO:0000313" key="3">
    <source>
        <dbReference type="Proteomes" id="UP000024001"/>
    </source>
</evidence>
<evidence type="ECO:0000256" key="1">
    <source>
        <dbReference type="SAM" id="MobiDB-lite"/>
    </source>
</evidence>
<dbReference type="Proteomes" id="UP000024001">
    <property type="component" value="Unassembled WGS sequence"/>
</dbReference>
<gene>
    <name evidence="2" type="ORF">BW34_01223</name>
</gene>
<reference evidence="2 3" key="1">
    <citation type="submission" date="2014-03" db="EMBL/GenBank/DDBJ databases">
        <title>Draft Genome Sequences of 13 Willow Endophytes.</title>
        <authorList>
            <person name="Gan H.Y."/>
            <person name="Gan H.M."/>
            <person name="Savka M.A."/>
            <person name="Hudson A.O."/>
        </authorList>
    </citation>
    <scope>NUCLEOTIDE SEQUENCE [LARGE SCALE GENOMIC DNA]</scope>
    <source>
        <strain evidence="2 3">RIT293</strain>
    </source>
</reference>
<dbReference type="EMBL" id="JFYO01000004">
    <property type="protein sequence ID" value="EZP28245.1"/>
    <property type="molecule type" value="Genomic_DNA"/>
</dbReference>
<organism evidence="2 3">
    <name type="scientific">Microbacterium oleivorans</name>
    <dbReference type="NCBI Taxonomy" id="273677"/>
    <lineage>
        <taxon>Bacteria</taxon>
        <taxon>Bacillati</taxon>
        <taxon>Actinomycetota</taxon>
        <taxon>Actinomycetes</taxon>
        <taxon>Micrococcales</taxon>
        <taxon>Microbacteriaceae</taxon>
        <taxon>Microbacterium</taxon>
    </lineage>
</organism>
<feature type="region of interest" description="Disordered" evidence="1">
    <location>
        <begin position="1"/>
        <end position="30"/>
    </location>
</feature>
<dbReference type="RefSeq" id="WP_036310387.1">
    <property type="nucleotide sequence ID" value="NZ_JFYO01000004.1"/>
</dbReference>
<dbReference type="OrthoDB" id="5079014at2"/>
<proteinExistence type="predicted"/>
<evidence type="ECO:0000313" key="2">
    <source>
        <dbReference type="EMBL" id="EZP28245.1"/>
    </source>
</evidence>
<comment type="caution">
    <text evidence="2">The sequence shown here is derived from an EMBL/GenBank/DDBJ whole genome shotgun (WGS) entry which is preliminary data.</text>
</comment>
<dbReference type="GO" id="GO:0003677">
    <property type="term" value="F:DNA binding"/>
    <property type="evidence" value="ECO:0007669"/>
    <property type="project" value="UniProtKB-KW"/>
</dbReference>
<protein>
    <submittedName>
        <fullName evidence="2">DNA-binding protein</fullName>
    </submittedName>
</protein>
<name>A0A031FX98_9MICO</name>
<dbReference type="AlphaFoldDB" id="A0A031FX98"/>
<keyword evidence="3" id="KW-1185">Reference proteome</keyword>